<dbReference type="EMBL" id="BNJK01000001">
    <property type="protein sequence ID" value="GHO97363.1"/>
    <property type="molecule type" value="Genomic_DNA"/>
</dbReference>
<evidence type="ECO:0000313" key="3">
    <source>
        <dbReference type="Proteomes" id="UP000597444"/>
    </source>
</evidence>
<accession>A0A8J3IRP2</accession>
<evidence type="ECO:0000256" key="1">
    <source>
        <dbReference type="SAM" id="MobiDB-lite"/>
    </source>
</evidence>
<organism evidence="2 3">
    <name type="scientific">Reticulibacter mediterranei</name>
    <dbReference type="NCBI Taxonomy" id="2778369"/>
    <lineage>
        <taxon>Bacteria</taxon>
        <taxon>Bacillati</taxon>
        <taxon>Chloroflexota</taxon>
        <taxon>Ktedonobacteria</taxon>
        <taxon>Ktedonobacterales</taxon>
        <taxon>Reticulibacteraceae</taxon>
        <taxon>Reticulibacter</taxon>
    </lineage>
</organism>
<dbReference type="AlphaFoldDB" id="A0A8J3IRP2"/>
<name>A0A8J3IRP2_9CHLR</name>
<dbReference type="Proteomes" id="UP000597444">
    <property type="component" value="Unassembled WGS sequence"/>
</dbReference>
<proteinExistence type="predicted"/>
<sequence length="59" mass="6094">MANTKTHLAGSNETTHINGNTIMLNTGRTDGFKPPGVVKISVAGLAVIAMTTRIPACVT</sequence>
<comment type="caution">
    <text evidence="2">The sequence shown here is derived from an EMBL/GenBank/DDBJ whole genome shotgun (WGS) entry which is preliminary data.</text>
</comment>
<protein>
    <submittedName>
        <fullName evidence="2">Uncharacterized protein</fullName>
    </submittedName>
</protein>
<evidence type="ECO:0000313" key="2">
    <source>
        <dbReference type="EMBL" id="GHO97363.1"/>
    </source>
</evidence>
<feature type="region of interest" description="Disordered" evidence="1">
    <location>
        <begin position="1"/>
        <end position="22"/>
    </location>
</feature>
<reference evidence="2" key="1">
    <citation type="submission" date="2020-10" db="EMBL/GenBank/DDBJ databases">
        <title>Taxonomic study of unclassified bacteria belonging to the class Ktedonobacteria.</title>
        <authorList>
            <person name="Yabe S."/>
            <person name="Wang C.M."/>
            <person name="Zheng Y."/>
            <person name="Sakai Y."/>
            <person name="Cavaletti L."/>
            <person name="Monciardini P."/>
            <person name="Donadio S."/>
        </authorList>
    </citation>
    <scope>NUCLEOTIDE SEQUENCE</scope>
    <source>
        <strain evidence="2">ID150040</strain>
    </source>
</reference>
<keyword evidence="3" id="KW-1185">Reference proteome</keyword>
<gene>
    <name evidence="2" type="ORF">KSF_074110</name>
</gene>